<dbReference type="InterPro" id="IPR029057">
    <property type="entry name" value="PRTase-like"/>
</dbReference>
<dbReference type="CDD" id="cd06223">
    <property type="entry name" value="PRTases_typeI"/>
    <property type="match status" value="1"/>
</dbReference>
<dbReference type="InterPro" id="IPR051910">
    <property type="entry name" value="ComF/GntX_DNA_util-trans"/>
</dbReference>
<dbReference type="Gene3D" id="3.40.50.2020">
    <property type="match status" value="1"/>
</dbReference>
<proteinExistence type="inferred from homology"/>
<dbReference type="RefSeq" id="WP_185175463.1">
    <property type="nucleotide sequence ID" value="NZ_CP059404.1"/>
</dbReference>
<evidence type="ECO:0000256" key="1">
    <source>
        <dbReference type="ARBA" id="ARBA00008007"/>
    </source>
</evidence>
<dbReference type="InterPro" id="IPR000836">
    <property type="entry name" value="PRTase_dom"/>
</dbReference>
<dbReference type="Proteomes" id="UP000515743">
    <property type="component" value="Chromosome"/>
</dbReference>
<sequence>MSLRGLALGELVLPRACAGCGRAGSDLCGACRLALRRPPHPVRRRLLLPAPVWALGPYGGAHKSVIVAMKERGHHAAREYVGAVLAAALAHLQARGELPSSVILVPAPTRTRSARLRGGDPVEAVCRHAASMSAQVPGSAIEVARCLVTAAHVADQSELDAAERVENMRGAVQLRRRPPAGVPLVVVDDVITTGATLCASMDTLTAAGGSVVAGVTLADA</sequence>
<accession>A0A7G7CNB1</accession>
<evidence type="ECO:0000313" key="3">
    <source>
        <dbReference type="Proteomes" id="UP000515743"/>
    </source>
</evidence>
<dbReference type="SUPFAM" id="SSF53271">
    <property type="entry name" value="PRTase-like"/>
    <property type="match status" value="1"/>
</dbReference>
<comment type="similarity">
    <text evidence="1">Belongs to the ComF/GntX family.</text>
</comment>
<dbReference type="AlphaFoldDB" id="A0A7G7CNB1"/>
<dbReference type="EMBL" id="CP059404">
    <property type="protein sequence ID" value="QNE89077.1"/>
    <property type="molecule type" value="Genomic_DNA"/>
</dbReference>
<dbReference type="PANTHER" id="PTHR47505:SF1">
    <property type="entry name" value="DNA UTILIZATION PROTEIN YHGH"/>
    <property type="match status" value="1"/>
</dbReference>
<reference evidence="2 3" key="1">
    <citation type="submission" date="2020-07" db="EMBL/GenBank/DDBJ databases">
        <title>Complete genome and description of Corynebacterium incognita strain Marseille-Q3630 sp. nov.</title>
        <authorList>
            <person name="Boxberger M."/>
        </authorList>
    </citation>
    <scope>NUCLEOTIDE SEQUENCE [LARGE SCALE GENOMIC DNA]</scope>
    <source>
        <strain evidence="2 3">Marseille-Q3630</strain>
    </source>
</reference>
<evidence type="ECO:0000313" key="2">
    <source>
        <dbReference type="EMBL" id="QNE89077.1"/>
    </source>
</evidence>
<gene>
    <name evidence="2" type="ORF">H0194_08320</name>
</gene>
<name>A0A7G7CNB1_9CORY</name>
<protein>
    <submittedName>
        <fullName evidence="2">ComF family protein</fullName>
    </submittedName>
</protein>
<dbReference type="PANTHER" id="PTHR47505">
    <property type="entry name" value="DNA UTILIZATION PROTEIN YHGH"/>
    <property type="match status" value="1"/>
</dbReference>
<organism evidence="2 3">
    <name type="scientific">Corynebacterium incognita</name>
    <dbReference type="NCBI Taxonomy" id="2754725"/>
    <lineage>
        <taxon>Bacteria</taxon>
        <taxon>Bacillati</taxon>
        <taxon>Actinomycetota</taxon>
        <taxon>Actinomycetes</taxon>
        <taxon>Mycobacteriales</taxon>
        <taxon>Corynebacteriaceae</taxon>
        <taxon>Corynebacterium</taxon>
    </lineage>
</organism>
<keyword evidence="3" id="KW-1185">Reference proteome</keyword>
<dbReference type="KEGG" id="cik:H0194_08320"/>